<reference evidence="2 3" key="1">
    <citation type="submission" date="2024-07" db="EMBL/GenBank/DDBJ databases">
        <title>Chromosome-level genome assembly of the water stick insect Ranatra chinensis (Heteroptera: Nepidae).</title>
        <authorList>
            <person name="Liu X."/>
        </authorList>
    </citation>
    <scope>NUCLEOTIDE SEQUENCE [LARGE SCALE GENOMIC DNA]</scope>
    <source>
        <strain evidence="2">Cailab_2021Rc</strain>
        <tissue evidence="2">Muscle</tissue>
    </source>
</reference>
<accession>A0ABD0Y8M0</accession>
<gene>
    <name evidence="2" type="ORF">AAG570_002479</name>
</gene>
<feature type="region of interest" description="Disordered" evidence="1">
    <location>
        <begin position="119"/>
        <end position="156"/>
    </location>
</feature>
<organism evidence="2 3">
    <name type="scientific">Ranatra chinensis</name>
    <dbReference type="NCBI Taxonomy" id="642074"/>
    <lineage>
        <taxon>Eukaryota</taxon>
        <taxon>Metazoa</taxon>
        <taxon>Ecdysozoa</taxon>
        <taxon>Arthropoda</taxon>
        <taxon>Hexapoda</taxon>
        <taxon>Insecta</taxon>
        <taxon>Pterygota</taxon>
        <taxon>Neoptera</taxon>
        <taxon>Paraneoptera</taxon>
        <taxon>Hemiptera</taxon>
        <taxon>Heteroptera</taxon>
        <taxon>Panheteroptera</taxon>
        <taxon>Nepomorpha</taxon>
        <taxon>Nepidae</taxon>
        <taxon>Ranatrinae</taxon>
        <taxon>Ranatra</taxon>
    </lineage>
</organism>
<dbReference type="AlphaFoldDB" id="A0ABD0Y8M0"/>
<dbReference type="EMBL" id="JBFDAA010000012">
    <property type="protein sequence ID" value="KAL1123399.1"/>
    <property type="molecule type" value="Genomic_DNA"/>
</dbReference>
<comment type="caution">
    <text evidence="2">The sequence shown here is derived from an EMBL/GenBank/DDBJ whole genome shotgun (WGS) entry which is preliminary data.</text>
</comment>
<dbReference type="Proteomes" id="UP001558652">
    <property type="component" value="Unassembled WGS sequence"/>
</dbReference>
<evidence type="ECO:0000256" key="1">
    <source>
        <dbReference type="SAM" id="MobiDB-lite"/>
    </source>
</evidence>
<name>A0ABD0Y8M0_9HEMI</name>
<evidence type="ECO:0000313" key="3">
    <source>
        <dbReference type="Proteomes" id="UP001558652"/>
    </source>
</evidence>
<proteinExistence type="predicted"/>
<keyword evidence="3" id="KW-1185">Reference proteome</keyword>
<evidence type="ECO:0000313" key="2">
    <source>
        <dbReference type="EMBL" id="KAL1123399.1"/>
    </source>
</evidence>
<protein>
    <submittedName>
        <fullName evidence="2">Uncharacterized protein</fullName>
    </submittedName>
</protein>
<sequence>MASERRNMFYENKKQETTEIGPQFVILLRFHGDRGYFSVGFDGGVEGVEWWSGGGAGSTNGISLESGGRPPAPSVQCVSTGHPWHVFPSPQLDHGLVPLPLPEPRFIVNASVRVDNGWIRSAGPRTPGESEETPGRQVTDTRGYPLEEMPVRKQGE</sequence>